<dbReference type="Gene3D" id="3.40.1520.20">
    <property type="match status" value="1"/>
</dbReference>
<feature type="region of interest" description="Disordered" evidence="1">
    <location>
        <begin position="260"/>
        <end position="312"/>
    </location>
</feature>
<dbReference type="EMBL" id="CP028901">
    <property type="protein sequence ID" value="AWB34997.1"/>
    <property type="molecule type" value="Genomic_DNA"/>
</dbReference>
<feature type="compositionally biased region" description="Low complexity" evidence="1">
    <location>
        <begin position="278"/>
        <end position="289"/>
    </location>
</feature>
<dbReference type="Proteomes" id="UP000244571">
    <property type="component" value="Chromosome"/>
</dbReference>
<gene>
    <name evidence="3" type="ORF">DBV39_16090</name>
</gene>
<sequence length="312" mass="32433">MRPTPPNHANTGDAHSVTPSYLRRYRCLASGGATMTVHSTSISSKSNGAVLHDQHSTQPACPGTSAMRLVLMSAMTAMSLAIAGCAPMVVGSAALTTASIASDPRTTGQQLEDTEIEFKTASLLQSQFSELARINASSYNGVVLLTGDASDAEVRNKAVSLVSGIPNVKSVIDRINVGSKLPFSQVTADTWLSSKIRTTLIATRGIPSGSLKVTVEDGNVYIQGIVTQQQASDIARTVSSISGVKEVFTLFDIRSEEEINRLRGGTDPNPVQTGGSGASASQQPATSTSVAPGPTPSTVPVLPQSSPQARPI</sequence>
<proteinExistence type="predicted"/>
<dbReference type="InterPro" id="IPR007055">
    <property type="entry name" value="BON_dom"/>
</dbReference>
<evidence type="ECO:0000259" key="2">
    <source>
        <dbReference type="PROSITE" id="PS50914"/>
    </source>
</evidence>
<dbReference type="Pfam" id="PF04972">
    <property type="entry name" value="BON"/>
    <property type="match status" value="2"/>
</dbReference>
<protein>
    <submittedName>
        <fullName evidence="3">Phospholipid-binding protein</fullName>
    </submittedName>
</protein>
<evidence type="ECO:0000313" key="3">
    <source>
        <dbReference type="EMBL" id="AWB34997.1"/>
    </source>
</evidence>
<reference evidence="3 4" key="1">
    <citation type="submission" date="2018-04" db="EMBL/GenBank/DDBJ databases">
        <title>Bordetella sp. HZ20 isolated from seawater.</title>
        <authorList>
            <person name="Sun C."/>
        </authorList>
    </citation>
    <scope>NUCLEOTIDE SEQUENCE [LARGE SCALE GENOMIC DNA]</scope>
    <source>
        <strain evidence="3 4">HZ20</strain>
    </source>
</reference>
<evidence type="ECO:0000313" key="4">
    <source>
        <dbReference type="Proteomes" id="UP000244571"/>
    </source>
</evidence>
<feature type="domain" description="BON" evidence="2">
    <location>
        <begin position="112"/>
        <end position="179"/>
    </location>
</feature>
<dbReference type="PROSITE" id="PS50914">
    <property type="entry name" value="BON"/>
    <property type="match status" value="2"/>
</dbReference>
<feature type="domain" description="BON" evidence="2">
    <location>
        <begin position="188"/>
        <end position="255"/>
    </location>
</feature>
<evidence type="ECO:0000256" key="1">
    <source>
        <dbReference type="SAM" id="MobiDB-lite"/>
    </source>
</evidence>
<accession>A0A2R4XMG1</accession>
<organism evidence="3 4">
    <name type="scientific">Orrella marina</name>
    <dbReference type="NCBI Taxonomy" id="2163011"/>
    <lineage>
        <taxon>Bacteria</taxon>
        <taxon>Pseudomonadati</taxon>
        <taxon>Pseudomonadota</taxon>
        <taxon>Betaproteobacteria</taxon>
        <taxon>Burkholderiales</taxon>
        <taxon>Alcaligenaceae</taxon>
        <taxon>Orrella</taxon>
    </lineage>
</organism>
<dbReference type="InterPro" id="IPR051686">
    <property type="entry name" value="Lipoprotein_DolP"/>
</dbReference>
<keyword evidence="4" id="KW-1185">Reference proteome</keyword>
<name>A0A2R4XMG1_9BURK</name>
<dbReference type="PANTHER" id="PTHR34606:SF4">
    <property type="entry name" value="OUTER MEMBRANE LIPOPROTEIN DOLP"/>
    <property type="match status" value="1"/>
</dbReference>
<dbReference type="PANTHER" id="PTHR34606">
    <property type="entry name" value="BON DOMAIN-CONTAINING PROTEIN"/>
    <property type="match status" value="1"/>
</dbReference>
<dbReference type="AlphaFoldDB" id="A0A2R4XMG1"/>
<dbReference type="KEGG" id="boz:DBV39_16090"/>
<feature type="compositionally biased region" description="Polar residues" evidence="1">
    <location>
        <begin position="303"/>
        <end position="312"/>
    </location>
</feature>